<protein>
    <submittedName>
        <fullName evidence="1">Uncharacterized protein</fullName>
    </submittedName>
</protein>
<dbReference type="InParanoid" id="A0A2J6TSF8"/>
<organism evidence="1 2">
    <name type="scientific">Hyaloscypha bicolor E</name>
    <dbReference type="NCBI Taxonomy" id="1095630"/>
    <lineage>
        <taxon>Eukaryota</taxon>
        <taxon>Fungi</taxon>
        <taxon>Dikarya</taxon>
        <taxon>Ascomycota</taxon>
        <taxon>Pezizomycotina</taxon>
        <taxon>Leotiomycetes</taxon>
        <taxon>Helotiales</taxon>
        <taxon>Hyaloscyphaceae</taxon>
        <taxon>Hyaloscypha</taxon>
        <taxon>Hyaloscypha bicolor</taxon>
    </lineage>
</organism>
<evidence type="ECO:0000313" key="1">
    <source>
        <dbReference type="EMBL" id="PMD65947.1"/>
    </source>
</evidence>
<sequence length="86" mass="9639">MWLTAVWLSNIQVFIGPGRRSAVAVLPYVRPIPGKLLPTAAVVFPTFKNFSSPKIIKDSNKISHSSPILQQTLTCTYHPFELNKLF</sequence>
<dbReference type="EMBL" id="KZ613745">
    <property type="protein sequence ID" value="PMD65947.1"/>
    <property type="molecule type" value="Genomic_DNA"/>
</dbReference>
<evidence type="ECO:0000313" key="2">
    <source>
        <dbReference type="Proteomes" id="UP000235371"/>
    </source>
</evidence>
<name>A0A2J6TSF8_9HELO</name>
<keyword evidence="2" id="KW-1185">Reference proteome</keyword>
<dbReference type="Proteomes" id="UP000235371">
    <property type="component" value="Unassembled WGS sequence"/>
</dbReference>
<dbReference type="RefSeq" id="XP_024742851.1">
    <property type="nucleotide sequence ID" value="XM_024870646.1"/>
</dbReference>
<gene>
    <name evidence="1" type="ORF">K444DRAFT_158117</name>
</gene>
<reference evidence="1 2" key="1">
    <citation type="submission" date="2016-04" db="EMBL/GenBank/DDBJ databases">
        <title>A degradative enzymes factory behind the ericoid mycorrhizal symbiosis.</title>
        <authorList>
            <consortium name="DOE Joint Genome Institute"/>
            <person name="Martino E."/>
            <person name="Morin E."/>
            <person name="Grelet G."/>
            <person name="Kuo A."/>
            <person name="Kohler A."/>
            <person name="Daghino S."/>
            <person name="Barry K."/>
            <person name="Choi C."/>
            <person name="Cichocki N."/>
            <person name="Clum A."/>
            <person name="Copeland A."/>
            <person name="Hainaut M."/>
            <person name="Haridas S."/>
            <person name="Labutti K."/>
            <person name="Lindquist E."/>
            <person name="Lipzen A."/>
            <person name="Khouja H.-R."/>
            <person name="Murat C."/>
            <person name="Ohm R."/>
            <person name="Olson A."/>
            <person name="Spatafora J."/>
            <person name="Veneault-Fourrey C."/>
            <person name="Henrissat B."/>
            <person name="Grigoriev I."/>
            <person name="Martin F."/>
            <person name="Perotto S."/>
        </authorList>
    </citation>
    <scope>NUCLEOTIDE SEQUENCE [LARGE SCALE GENOMIC DNA]</scope>
    <source>
        <strain evidence="1 2">E</strain>
    </source>
</reference>
<proteinExistence type="predicted"/>
<dbReference type="GeneID" id="36578728"/>
<accession>A0A2J6TSF8</accession>
<dbReference type="AlphaFoldDB" id="A0A2J6TSF8"/>